<dbReference type="AlphaFoldDB" id="A0A384JYQ2"/>
<reference evidence="1 2" key="2">
    <citation type="journal article" date="2012" name="Eukaryot. Cell">
        <title>Genome update of Botrytis cinerea strains B05.10 and T4.</title>
        <authorList>
            <person name="Staats M."/>
            <person name="van Kan J.A."/>
        </authorList>
    </citation>
    <scope>NUCLEOTIDE SEQUENCE [LARGE SCALE GENOMIC DNA]</scope>
    <source>
        <strain evidence="1 2">B05.10</strain>
    </source>
</reference>
<protein>
    <submittedName>
        <fullName evidence="1">Uncharacterized protein</fullName>
    </submittedName>
</protein>
<dbReference type="VEuPathDB" id="FungiDB:Bcin12g02400"/>
<reference evidence="1 2" key="3">
    <citation type="journal article" date="2017" name="Mol. Plant Pathol.">
        <title>A gapless genome sequence of the fungus Botrytis cinerea.</title>
        <authorList>
            <person name="Van Kan J.A."/>
            <person name="Stassen J.H."/>
            <person name="Mosbach A."/>
            <person name="Van Der Lee T.A."/>
            <person name="Faino L."/>
            <person name="Farmer A.D."/>
            <person name="Papasotiriou D.G."/>
            <person name="Zhou S."/>
            <person name="Seidl M.F."/>
            <person name="Cottam E."/>
            <person name="Edel D."/>
            <person name="Hahn M."/>
            <person name="Schwartz D.C."/>
            <person name="Dietrich R.A."/>
            <person name="Widdison S."/>
            <person name="Scalliet G."/>
        </authorList>
    </citation>
    <scope>NUCLEOTIDE SEQUENCE [LARGE SCALE GENOMIC DNA]</scope>
    <source>
        <strain evidence="1 2">B05.10</strain>
    </source>
</reference>
<evidence type="ECO:0000313" key="2">
    <source>
        <dbReference type="Proteomes" id="UP000001798"/>
    </source>
</evidence>
<dbReference type="GeneID" id="5438651"/>
<dbReference type="Proteomes" id="UP000001798">
    <property type="component" value="Chromosome 12"/>
</dbReference>
<dbReference type="RefSeq" id="XP_024552118.1">
    <property type="nucleotide sequence ID" value="XM_024696312.1"/>
</dbReference>
<dbReference type="EMBL" id="CP009816">
    <property type="protein sequence ID" value="ATZ55668.1"/>
    <property type="molecule type" value="Genomic_DNA"/>
</dbReference>
<dbReference type="OrthoDB" id="412402at2759"/>
<accession>A0A384JYQ2</accession>
<name>A0A384JYQ2_BOTFB</name>
<gene>
    <name evidence="1" type="ORF">BCIN_12g02400</name>
</gene>
<evidence type="ECO:0000313" key="1">
    <source>
        <dbReference type="EMBL" id="ATZ55668.1"/>
    </source>
</evidence>
<proteinExistence type="predicted"/>
<sequence length="35" mass="4331">MFVELELITPVMKFEAFRCYCQPLMWSSRSCWQRN</sequence>
<keyword evidence="2" id="KW-1185">Reference proteome</keyword>
<reference evidence="1 2" key="1">
    <citation type="journal article" date="2011" name="PLoS Genet.">
        <title>Genomic analysis of the necrotrophic fungal pathogens Sclerotinia sclerotiorum and Botrytis cinerea.</title>
        <authorList>
            <person name="Amselem J."/>
            <person name="Cuomo C.A."/>
            <person name="van Kan J.A."/>
            <person name="Viaud M."/>
            <person name="Benito E.P."/>
            <person name="Couloux A."/>
            <person name="Coutinho P.M."/>
            <person name="de Vries R.P."/>
            <person name="Dyer P.S."/>
            <person name="Fillinger S."/>
            <person name="Fournier E."/>
            <person name="Gout L."/>
            <person name="Hahn M."/>
            <person name="Kohn L."/>
            <person name="Lapalu N."/>
            <person name="Plummer K.M."/>
            <person name="Pradier J.M."/>
            <person name="Quevillon E."/>
            <person name="Sharon A."/>
            <person name="Simon A."/>
            <person name="ten Have A."/>
            <person name="Tudzynski B."/>
            <person name="Tudzynski P."/>
            <person name="Wincker P."/>
            <person name="Andrew M."/>
            <person name="Anthouard V."/>
            <person name="Beever R.E."/>
            <person name="Beffa R."/>
            <person name="Benoit I."/>
            <person name="Bouzid O."/>
            <person name="Brault B."/>
            <person name="Chen Z."/>
            <person name="Choquer M."/>
            <person name="Collemare J."/>
            <person name="Cotton P."/>
            <person name="Danchin E.G."/>
            <person name="Da Silva C."/>
            <person name="Gautier A."/>
            <person name="Giraud C."/>
            <person name="Giraud T."/>
            <person name="Gonzalez C."/>
            <person name="Grossetete S."/>
            <person name="Guldener U."/>
            <person name="Henrissat B."/>
            <person name="Howlett B.J."/>
            <person name="Kodira C."/>
            <person name="Kretschmer M."/>
            <person name="Lappartient A."/>
            <person name="Leroch M."/>
            <person name="Levis C."/>
            <person name="Mauceli E."/>
            <person name="Neuveglise C."/>
            <person name="Oeser B."/>
            <person name="Pearson M."/>
            <person name="Poulain J."/>
            <person name="Poussereau N."/>
            <person name="Quesneville H."/>
            <person name="Rascle C."/>
            <person name="Schumacher J."/>
            <person name="Segurens B."/>
            <person name="Sexton A."/>
            <person name="Silva E."/>
            <person name="Sirven C."/>
            <person name="Soanes D.M."/>
            <person name="Talbot N.J."/>
            <person name="Templeton M."/>
            <person name="Yandava C."/>
            <person name="Yarden O."/>
            <person name="Zeng Q."/>
            <person name="Rollins J.A."/>
            <person name="Lebrun M.H."/>
            <person name="Dickman M."/>
        </authorList>
    </citation>
    <scope>NUCLEOTIDE SEQUENCE [LARGE SCALE GENOMIC DNA]</scope>
    <source>
        <strain evidence="1 2">B05.10</strain>
    </source>
</reference>
<organism evidence="1 2">
    <name type="scientific">Botryotinia fuckeliana (strain B05.10)</name>
    <name type="common">Noble rot fungus</name>
    <name type="synonym">Botrytis cinerea</name>
    <dbReference type="NCBI Taxonomy" id="332648"/>
    <lineage>
        <taxon>Eukaryota</taxon>
        <taxon>Fungi</taxon>
        <taxon>Dikarya</taxon>
        <taxon>Ascomycota</taxon>
        <taxon>Pezizomycotina</taxon>
        <taxon>Leotiomycetes</taxon>
        <taxon>Helotiales</taxon>
        <taxon>Sclerotiniaceae</taxon>
        <taxon>Botrytis</taxon>
    </lineage>
</organism>